<evidence type="ECO:0000256" key="9">
    <source>
        <dbReference type="ARBA" id="ARBA00061646"/>
    </source>
</evidence>
<reference evidence="14 15" key="1">
    <citation type="submission" date="2018-11" db="EMBL/GenBank/DDBJ databases">
        <title>Haplotype-resolved cattle genomes.</title>
        <authorList>
            <person name="Low W.Y."/>
            <person name="Tearle R."/>
            <person name="Bickhart D.M."/>
            <person name="Rosen B.D."/>
            <person name="Koren S."/>
            <person name="Rhie A."/>
            <person name="Hiendleder S."/>
            <person name="Phillippy A.M."/>
            <person name="Smith T.P.L."/>
            <person name="Williams J.L."/>
        </authorList>
    </citation>
    <scope>NUCLEOTIDE SEQUENCE [LARGE SCALE GENOMIC DNA]</scope>
</reference>
<feature type="coiled-coil region" evidence="11">
    <location>
        <begin position="238"/>
        <end position="300"/>
    </location>
</feature>
<keyword evidence="2 10" id="KW-0403">Intermediate filament</keyword>
<dbReference type="PROSITE" id="PS51842">
    <property type="entry name" value="IF_ROD_2"/>
    <property type="match status" value="1"/>
</dbReference>
<evidence type="ECO:0000256" key="8">
    <source>
        <dbReference type="ARBA" id="ARBA00046043"/>
    </source>
</evidence>
<name>A0A4W2HTS1_BOBOX</name>
<dbReference type="Proteomes" id="UP000429181">
    <property type="component" value="Chromosome 5"/>
</dbReference>
<protein>
    <recommendedName>
        <fullName evidence="4">Keratin, type II cytoskeletal 5</fullName>
    </recommendedName>
    <alternativeName>
        <fullName evidence="6">Cytokeratin-5</fullName>
    </alternativeName>
    <alternativeName>
        <fullName evidence="5">Keratin-5</fullName>
    </alternativeName>
    <alternativeName>
        <fullName evidence="7">Type-II keratin Kb5</fullName>
    </alternativeName>
</protein>
<dbReference type="InterPro" id="IPR032444">
    <property type="entry name" value="Keratin_2_head"/>
</dbReference>
<dbReference type="GO" id="GO:0005737">
    <property type="term" value="C:cytoplasm"/>
    <property type="evidence" value="ECO:0007669"/>
    <property type="project" value="Ensembl"/>
</dbReference>
<dbReference type="SMART" id="SM01391">
    <property type="entry name" value="Filament"/>
    <property type="match status" value="1"/>
</dbReference>
<dbReference type="FunFam" id="1.20.5.170:FF:000004">
    <property type="entry name" value="Keratin, type II cytoskeletal 5"/>
    <property type="match status" value="1"/>
</dbReference>
<dbReference type="GO" id="GO:0045109">
    <property type="term" value="P:intermediate filament organization"/>
    <property type="evidence" value="ECO:0007669"/>
    <property type="project" value="TreeGrafter"/>
</dbReference>
<dbReference type="GO" id="GO:0045095">
    <property type="term" value="C:keratin filament"/>
    <property type="evidence" value="ECO:0007669"/>
    <property type="project" value="Ensembl"/>
</dbReference>
<dbReference type="Pfam" id="PF00038">
    <property type="entry name" value="Filament"/>
    <property type="match status" value="2"/>
</dbReference>
<keyword evidence="3 11" id="KW-0175">Coiled coil</keyword>
<dbReference type="GeneTree" id="ENSGT00940000160458"/>
<evidence type="ECO:0000256" key="3">
    <source>
        <dbReference type="ARBA" id="ARBA00023054"/>
    </source>
</evidence>
<dbReference type="GO" id="GO:0005615">
    <property type="term" value="C:extracellular space"/>
    <property type="evidence" value="ECO:0007669"/>
    <property type="project" value="TreeGrafter"/>
</dbReference>
<dbReference type="GO" id="GO:0097110">
    <property type="term" value="F:scaffold protein binding"/>
    <property type="evidence" value="ECO:0007669"/>
    <property type="project" value="Ensembl"/>
</dbReference>
<dbReference type="SUPFAM" id="SSF64593">
    <property type="entry name" value="Intermediate filament protein, coiled coil region"/>
    <property type="match status" value="3"/>
</dbReference>
<evidence type="ECO:0000256" key="12">
    <source>
        <dbReference type="SAM" id="MobiDB-lite"/>
    </source>
</evidence>
<dbReference type="Gene3D" id="1.20.5.500">
    <property type="entry name" value="Single helix bin"/>
    <property type="match status" value="1"/>
</dbReference>
<evidence type="ECO:0000256" key="2">
    <source>
        <dbReference type="ARBA" id="ARBA00022754"/>
    </source>
</evidence>
<dbReference type="AlphaFoldDB" id="A0A4W2HTS1"/>
<dbReference type="PANTHER" id="PTHR45616:SF32">
    <property type="entry name" value="KERATIN, TYPE II CYTOSKELETAL 5"/>
    <property type="match status" value="1"/>
</dbReference>
<gene>
    <name evidence="14" type="primary">KRT5</name>
</gene>
<comment type="function">
    <text evidence="8">Required for the formation of keratin intermediate filaments in the basal epidermis and maintenance of the skin barrier in response to mechanical stress. Regulates the recruitment of Langerhans cells to the epidermis, potentially by modulation of the abundance of macrophage chemotactic cytokines, macrophage inflammatory cytokines and CTNND1 localization in keratinocytes.</text>
</comment>
<feature type="coiled-coil region" evidence="11">
    <location>
        <begin position="380"/>
        <end position="414"/>
    </location>
</feature>
<evidence type="ECO:0000256" key="10">
    <source>
        <dbReference type="RuleBase" id="RU000685"/>
    </source>
</evidence>
<accession>A0A4W2HTS1</accession>
<feature type="coiled-coil region" evidence="11">
    <location>
        <begin position="466"/>
        <end position="507"/>
    </location>
</feature>
<organism evidence="14 15">
    <name type="scientific">Bos indicus x Bos taurus</name>
    <name type="common">Hybrid cattle</name>
    <dbReference type="NCBI Taxonomy" id="30522"/>
    <lineage>
        <taxon>Eukaryota</taxon>
        <taxon>Metazoa</taxon>
        <taxon>Chordata</taxon>
        <taxon>Craniata</taxon>
        <taxon>Vertebrata</taxon>
        <taxon>Euteleostomi</taxon>
        <taxon>Mammalia</taxon>
        <taxon>Eutheria</taxon>
        <taxon>Laurasiatheria</taxon>
        <taxon>Artiodactyla</taxon>
        <taxon>Ruminantia</taxon>
        <taxon>Pecora</taxon>
        <taxon>Bovidae</taxon>
        <taxon>Bovinae</taxon>
        <taxon>Bos</taxon>
    </lineage>
</organism>
<sequence>MSRQSTVSFRSGGGRSFSTASAITPSVSRTSFTSVSRSGGGGGGGFGRVSLGGAYGAGGFGSRSLYNLGGSKRISISASGGGFRNRFGAGAGGGYGFGGGAGSGFGFGGGAGGGGFGLGGGAGFGGGFGGPGFPVCPPGGIQEVTVNQSLLTPLNLQIDPTIQRVRTEEREQIKTLNNKFASFIDKVRFLEQQNKVLDTKWALLQEQGTKTVRQNLEPLLEQYINNLRRQLDGIVGERGRLDSELRNMQDLVEDFKNKYEDEINKRTTAENEFVMLKKDVDAAYMNKVELEAKVDALMDEINFMKMFFDAELSQMQTHVSDTSVVLSMDNNRSLDLDSIIAEVKAQYEDIANRSRTEAESWYQTKYEELQVTAGRHGDDLRNTKQEISETNRMIQRLRAEIDNVKKQVHSGRTQSSPHTYVFQVILPHLQDSYPRSTRFPGVISKVHGFLLSLQCASLQTAIADAEQRGELALKDARAKLVDLEEALQKSKQDMARLLREYQELMNIKLALDVEIATYRKLLEGEECRLSGEGVSPVNISVVTSTVSSGYGGGSSIGSGSLGLSGGSGCSFMTSGGHSLGGSSFSNSSSRGLGGSGSSFKFVSTTSSSRKSYKH</sequence>
<proteinExistence type="inferred from homology"/>
<evidence type="ECO:0000313" key="14">
    <source>
        <dbReference type="Ensembl" id="ENSBIXP00005034975.1"/>
    </source>
</evidence>
<feature type="compositionally biased region" description="Low complexity" evidence="12">
    <location>
        <begin position="597"/>
        <end position="614"/>
    </location>
</feature>
<evidence type="ECO:0000256" key="11">
    <source>
        <dbReference type="SAM" id="Coils"/>
    </source>
</evidence>
<evidence type="ECO:0000256" key="5">
    <source>
        <dbReference type="ARBA" id="ARBA00042885"/>
    </source>
</evidence>
<keyword evidence="1" id="KW-0416">Keratin</keyword>
<dbReference type="InterPro" id="IPR039008">
    <property type="entry name" value="IF_rod_dom"/>
</dbReference>
<dbReference type="FunFam" id="1.20.5.500:FF:000001">
    <property type="entry name" value="Type II keratin 23"/>
    <property type="match status" value="1"/>
</dbReference>
<dbReference type="Gene3D" id="1.20.5.1160">
    <property type="entry name" value="Vasodilator-stimulated phosphoprotein"/>
    <property type="match status" value="1"/>
</dbReference>
<dbReference type="GO" id="GO:0031424">
    <property type="term" value="P:keratinization"/>
    <property type="evidence" value="ECO:0007669"/>
    <property type="project" value="TreeGrafter"/>
</dbReference>
<evidence type="ECO:0000259" key="13">
    <source>
        <dbReference type="PROSITE" id="PS51842"/>
    </source>
</evidence>
<evidence type="ECO:0000256" key="4">
    <source>
        <dbReference type="ARBA" id="ARBA00039423"/>
    </source>
</evidence>
<evidence type="ECO:0000313" key="15">
    <source>
        <dbReference type="Proteomes" id="UP000429181"/>
    </source>
</evidence>
<dbReference type="PROSITE" id="PS00226">
    <property type="entry name" value="IF_ROD_1"/>
    <property type="match status" value="1"/>
</dbReference>
<dbReference type="Gene3D" id="1.20.5.170">
    <property type="match status" value="1"/>
</dbReference>
<dbReference type="PRINTS" id="PR01276">
    <property type="entry name" value="TYPE2KERATIN"/>
</dbReference>
<comment type="similarity">
    <text evidence="9 10">Belongs to the intermediate filament family.</text>
</comment>
<feature type="domain" description="IF rod" evidence="13">
    <location>
        <begin position="169"/>
        <end position="529"/>
    </location>
</feature>
<dbReference type="InterPro" id="IPR003054">
    <property type="entry name" value="Keratin_II"/>
</dbReference>
<dbReference type="Ensembl" id="ENSBIXT00005045778.1">
    <property type="protein sequence ID" value="ENSBIXP00005034975.1"/>
    <property type="gene ID" value="ENSBIXG00005016056.1"/>
</dbReference>
<dbReference type="Pfam" id="PF16208">
    <property type="entry name" value="Keratin_2_head"/>
    <property type="match status" value="1"/>
</dbReference>
<feature type="region of interest" description="Disordered" evidence="12">
    <location>
        <begin position="582"/>
        <end position="614"/>
    </location>
</feature>
<reference evidence="14" key="2">
    <citation type="submission" date="2025-08" db="UniProtKB">
        <authorList>
            <consortium name="Ensembl"/>
        </authorList>
    </citation>
    <scope>IDENTIFICATION</scope>
</reference>
<dbReference type="GO" id="GO:0030280">
    <property type="term" value="F:structural constituent of skin epidermis"/>
    <property type="evidence" value="ECO:0007669"/>
    <property type="project" value="TreeGrafter"/>
</dbReference>
<dbReference type="InterPro" id="IPR018039">
    <property type="entry name" value="IF_conserved"/>
</dbReference>
<evidence type="ECO:0000256" key="7">
    <source>
        <dbReference type="ARBA" id="ARBA00043132"/>
    </source>
</evidence>
<dbReference type="FunFam" id="1.20.5.1160:FF:000001">
    <property type="entry name" value="Keratin type II"/>
    <property type="match status" value="1"/>
</dbReference>
<dbReference type="PANTHER" id="PTHR45616">
    <property type="entry name" value="GATA-TYPE DOMAIN-CONTAINING PROTEIN"/>
    <property type="match status" value="1"/>
</dbReference>
<evidence type="ECO:0000256" key="6">
    <source>
        <dbReference type="ARBA" id="ARBA00042962"/>
    </source>
</evidence>
<evidence type="ECO:0000256" key="1">
    <source>
        <dbReference type="ARBA" id="ARBA00022744"/>
    </source>
</evidence>